<dbReference type="InterPro" id="IPR025665">
    <property type="entry name" value="Beta-barrel_OMP_2"/>
</dbReference>
<dbReference type="Proteomes" id="UP000317332">
    <property type="component" value="Unassembled WGS sequence"/>
</dbReference>
<dbReference type="RefSeq" id="WP_140990994.1">
    <property type="nucleotide sequence ID" value="NZ_VHIQ01000006.1"/>
</dbReference>
<keyword evidence="1" id="KW-0732">Signal</keyword>
<sequence length="160" mass="18089">MKKLYIKLLACFCFFTSSIAQVDSDFGVKGGLNLTFFKVTEANFGDSVETQTGFYGGVFMDFHVNEFFSIQPEVLYIAINDFNFINAPIYAKYQIANNLHLLAGPSLNYFFDFFNAKLKIRGDISTAYNITPKLDAHIKFTLGFEEITPNGLFFGLGYKL</sequence>
<comment type="caution">
    <text evidence="3">The sequence shown here is derived from an EMBL/GenBank/DDBJ whole genome shotgun (WGS) entry which is preliminary data.</text>
</comment>
<feature type="domain" description="Outer membrane protein beta-barrel" evidence="2">
    <location>
        <begin position="20"/>
        <end position="77"/>
    </location>
</feature>
<feature type="signal peptide" evidence="1">
    <location>
        <begin position="1"/>
        <end position="22"/>
    </location>
</feature>
<keyword evidence="4" id="KW-1185">Reference proteome</keyword>
<gene>
    <name evidence="3" type="ORF">FJ651_13145</name>
</gene>
<evidence type="ECO:0000313" key="4">
    <source>
        <dbReference type="Proteomes" id="UP000317332"/>
    </source>
</evidence>
<feature type="chain" id="PRO_5021324181" evidence="1">
    <location>
        <begin position="23"/>
        <end position="160"/>
    </location>
</feature>
<accession>A0A506PFW9</accession>
<evidence type="ECO:0000313" key="3">
    <source>
        <dbReference type="EMBL" id="TPV32499.1"/>
    </source>
</evidence>
<dbReference type="AlphaFoldDB" id="A0A506PFW9"/>
<dbReference type="Pfam" id="PF13568">
    <property type="entry name" value="OMP_b-brl_2"/>
    <property type="match status" value="1"/>
</dbReference>
<name>A0A506PFW9_9FLAO</name>
<evidence type="ECO:0000256" key="1">
    <source>
        <dbReference type="SAM" id="SignalP"/>
    </source>
</evidence>
<reference evidence="3 4" key="1">
    <citation type="submission" date="2019-06" db="EMBL/GenBank/DDBJ databases">
        <title>Flavobacteriaceae Paucihalobacterium erythroidium CWB-1, complete genome.</title>
        <authorList>
            <person name="Wu S."/>
        </authorList>
    </citation>
    <scope>NUCLEOTIDE SEQUENCE [LARGE SCALE GENOMIC DNA]</scope>
    <source>
        <strain evidence="3 4">CWB-1</strain>
    </source>
</reference>
<organism evidence="3 4">
    <name type="scientific">Paucihalobacter ruber</name>
    <dbReference type="NCBI Taxonomy" id="2567861"/>
    <lineage>
        <taxon>Bacteria</taxon>
        <taxon>Pseudomonadati</taxon>
        <taxon>Bacteroidota</taxon>
        <taxon>Flavobacteriia</taxon>
        <taxon>Flavobacteriales</taxon>
        <taxon>Flavobacteriaceae</taxon>
        <taxon>Paucihalobacter</taxon>
    </lineage>
</organism>
<proteinExistence type="predicted"/>
<dbReference type="EMBL" id="VHIQ01000006">
    <property type="protein sequence ID" value="TPV32499.1"/>
    <property type="molecule type" value="Genomic_DNA"/>
</dbReference>
<evidence type="ECO:0000259" key="2">
    <source>
        <dbReference type="Pfam" id="PF13568"/>
    </source>
</evidence>
<dbReference type="OrthoDB" id="947434at2"/>
<protein>
    <submittedName>
        <fullName evidence="3">PorT family protein</fullName>
    </submittedName>
</protein>